<dbReference type="Proteomes" id="UP000799757">
    <property type="component" value="Unassembled WGS sequence"/>
</dbReference>
<name>A0A6A6X403_9PLEO</name>
<dbReference type="EMBL" id="MU002041">
    <property type="protein sequence ID" value="KAF2791039.1"/>
    <property type="molecule type" value="Genomic_DNA"/>
</dbReference>
<dbReference type="Gene3D" id="3.30.200.20">
    <property type="entry name" value="Phosphorylase Kinase, domain 1"/>
    <property type="match status" value="1"/>
</dbReference>
<evidence type="ECO:0000313" key="3">
    <source>
        <dbReference type="Proteomes" id="UP000799757"/>
    </source>
</evidence>
<sequence length="99" mass="11066">MHIFNTPRVQAKLLLVFHVPTQLSFLSTAVAQQRSQRPRSRLSSSLSNPSPRPAIPQLPQLSIDLMLYLGDLLGDGRYRILMRIGCGGFSSVWLAEDTM</sequence>
<accession>A0A6A6X403</accession>
<organism evidence="2 3">
    <name type="scientific">Melanomma pulvis-pyrius CBS 109.77</name>
    <dbReference type="NCBI Taxonomy" id="1314802"/>
    <lineage>
        <taxon>Eukaryota</taxon>
        <taxon>Fungi</taxon>
        <taxon>Dikarya</taxon>
        <taxon>Ascomycota</taxon>
        <taxon>Pezizomycotina</taxon>
        <taxon>Dothideomycetes</taxon>
        <taxon>Pleosporomycetidae</taxon>
        <taxon>Pleosporales</taxon>
        <taxon>Melanommataceae</taxon>
        <taxon>Melanomma</taxon>
    </lineage>
</organism>
<evidence type="ECO:0000313" key="2">
    <source>
        <dbReference type="EMBL" id="KAF2791039.1"/>
    </source>
</evidence>
<proteinExistence type="predicted"/>
<feature type="region of interest" description="Disordered" evidence="1">
    <location>
        <begin position="33"/>
        <end position="55"/>
    </location>
</feature>
<reference evidence="2" key="1">
    <citation type="journal article" date="2020" name="Stud. Mycol.">
        <title>101 Dothideomycetes genomes: a test case for predicting lifestyles and emergence of pathogens.</title>
        <authorList>
            <person name="Haridas S."/>
            <person name="Albert R."/>
            <person name="Binder M."/>
            <person name="Bloem J."/>
            <person name="Labutti K."/>
            <person name="Salamov A."/>
            <person name="Andreopoulos B."/>
            <person name="Baker S."/>
            <person name="Barry K."/>
            <person name="Bills G."/>
            <person name="Bluhm B."/>
            <person name="Cannon C."/>
            <person name="Castanera R."/>
            <person name="Culley D."/>
            <person name="Daum C."/>
            <person name="Ezra D."/>
            <person name="Gonzalez J."/>
            <person name="Henrissat B."/>
            <person name="Kuo A."/>
            <person name="Liang C."/>
            <person name="Lipzen A."/>
            <person name="Lutzoni F."/>
            <person name="Magnuson J."/>
            <person name="Mondo S."/>
            <person name="Nolan M."/>
            <person name="Ohm R."/>
            <person name="Pangilinan J."/>
            <person name="Park H.-J."/>
            <person name="Ramirez L."/>
            <person name="Alfaro M."/>
            <person name="Sun H."/>
            <person name="Tritt A."/>
            <person name="Yoshinaga Y."/>
            <person name="Zwiers L.-H."/>
            <person name="Turgeon B."/>
            <person name="Goodwin S."/>
            <person name="Spatafora J."/>
            <person name="Crous P."/>
            <person name="Grigoriev I."/>
        </authorList>
    </citation>
    <scope>NUCLEOTIDE SEQUENCE</scope>
    <source>
        <strain evidence="2">CBS 109.77</strain>
    </source>
</reference>
<keyword evidence="3" id="KW-1185">Reference proteome</keyword>
<evidence type="ECO:0000256" key="1">
    <source>
        <dbReference type="SAM" id="MobiDB-lite"/>
    </source>
</evidence>
<protein>
    <submittedName>
        <fullName evidence="2">Uncharacterized protein</fullName>
    </submittedName>
</protein>
<dbReference type="AlphaFoldDB" id="A0A6A6X403"/>
<gene>
    <name evidence="2" type="ORF">K505DRAFT_327177</name>
</gene>